<keyword evidence="12" id="KW-1185">Reference proteome</keyword>
<dbReference type="AlphaFoldDB" id="A0A1H6FZD2"/>
<dbReference type="NCBIfam" id="TIGR02227">
    <property type="entry name" value="sigpep_I_bact"/>
    <property type="match status" value="1"/>
</dbReference>
<dbReference type="InterPro" id="IPR000223">
    <property type="entry name" value="Pept_S26A_signal_pept_1"/>
</dbReference>
<accession>A0A1H6FZD2</accession>
<dbReference type="PANTHER" id="PTHR43390:SF1">
    <property type="entry name" value="CHLOROPLAST PROCESSING PEPTIDASE"/>
    <property type="match status" value="1"/>
</dbReference>
<evidence type="ECO:0000256" key="7">
    <source>
        <dbReference type="PIRSR" id="PIRSR600223-1"/>
    </source>
</evidence>
<gene>
    <name evidence="11" type="ORF">SAMN02745716_1849</name>
</gene>
<keyword evidence="6 8" id="KW-0378">Hydrolase</keyword>
<dbReference type="InterPro" id="IPR019757">
    <property type="entry name" value="Pept_S26A_signal_pept_1_Lys-AS"/>
</dbReference>
<keyword evidence="8" id="KW-1133">Transmembrane helix</keyword>
<evidence type="ECO:0000313" key="12">
    <source>
        <dbReference type="Proteomes" id="UP000222056"/>
    </source>
</evidence>
<evidence type="ECO:0000256" key="1">
    <source>
        <dbReference type="ARBA" id="ARBA00000677"/>
    </source>
</evidence>
<evidence type="ECO:0000313" key="11">
    <source>
        <dbReference type="EMBL" id="SEH15124.1"/>
    </source>
</evidence>
<dbReference type="PROSITE" id="PS00761">
    <property type="entry name" value="SPASE_I_3"/>
    <property type="match status" value="1"/>
</dbReference>
<feature type="transmembrane region" description="Helical" evidence="8">
    <location>
        <begin position="21"/>
        <end position="40"/>
    </location>
</feature>
<keyword evidence="5 8" id="KW-0645">Protease</keyword>
<evidence type="ECO:0000256" key="5">
    <source>
        <dbReference type="ARBA" id="ARBA00022670"/>
    </source>
</evidence>
<dbReference type="InterPro" id="IPR019756">
    <property type="entry name" value="Pept_S26A_signal_pept_1_Ser-AS"/>
</dbReference>
<feature type="active site" evidence="7">
    <location>
        <position position="117"/>
    </location>
</feature>
<dbReference type="PANTHER" id="PTHR43390">
    <property type="entry name" value="SIGNAL PEPTIDASE I"/>
    <property type="match status" value="1"/>
</dbReference>
<dbReference type="RefSeq" id="WP_218138364.1">
    <property type="nucleotide sequence ID" value="NZ_FNWJ01000002.1"/>
</dbReference>
<dbReference type="EC" id="3.4.21.89" evidence="4 8"/>
<feature type="domain" description="Peptidase S26" evidence="10">
    <location>
        <begin position="19"/>
        <end position="202"/>
    </location>
</feature>
<dbReference type="PROSITE" id="PS00760">
    <property type="entry name" value="SPASE_I_2"/>
    <property type="match status" value="1"/>
</dbReference>
<dbReference type="PRINTS" id="PR00727">
    <property type="entry name" value="LEADERPTASE"/>
</dbReference>
<name>A0A1H6FZD2_THEAL</name>
<dbReference type="PROSITE" id="PS00501">
    <property type="entry name" value="SPASE_I_1"/>
    <property type="match status" value="1"/>
</dbReference>
<dbReference type="Gene3D" id="2.10.109.10">
    <property type="entry name" value="Umud Fragment, subunit A"/>
    <property type="match status" value="1"/>
</dbReference>
<dbReference type="STRING" id="29539.SAMN02745716_1849"/>
<dbReference type="CDD" id="cd06530">
    <property type="entry name" value="S26_SPase_I"/>
    <property type="match status" value="1"/>
</dbReference>
<dbReference type="Pfam" id="PF10502">
    <property type="entry name" value="Peptidase_S26"/>
    <property type="match status" value="1"/>
</dbReference>
<sequence length="210" mass="23134">MAGPAAGAKSPRSRLAGIAELLLVVGLALGLAFVIQAFLVKPFRIPSESMEPTLDVGQRVLVERVTYRFGNPSRGDIVVFKPPRGADPDVSACGVSHPEDSPCPRPTPQRSDTNYIKRVIGLPGERIKILGGHAYINGRRLREPWARIDPGCASTCTLPLEIRIPKGYYFMMGDNRGASADSREWGPIPKRWMIGRAFFTYWPPRRIGPL</sequence>
<dbReference type="GO" id="GO:0004252">
    <property type="term" value="F:serine-type endopeptidase activity"/>
    <property type="evidence" value="ECO:0007669"/>
    <property type="project" value="InterPro"/>
</dbReference>
<keyword evidence="8" id="KW-0812">Transmembrane</keyword>
<evidence type="ECO:0000256" key="2">
    <source>
        <dbReference type="ARBA" id="ARBA00004401"/>
    </source>
</evidence>
<comment type="subcellular location">
    <subcellularLocation>
        <location evidence="2">Cell membrane</location>
        <topology evidence="2">Single-pass type II membrane protein</topology>
    </subcellularLocation>
    <subcellularLocation>
        <location evidence="9">Membrane</location>
        <topology evidence="9">Single-pass type II membrane protein</topology>
    </subcellularLocation>
</comment>
<protein>
    <recommendedName>
        <fullName evidence="4 8">Signal peptidase I</fullName>
        <ecNumber evidence="4 8">3.4.21.89</ecNumber>
    </recommendedName>
</protein>
<dbReference type="GO" id="GO:0005886">
    <property type="term" value="C:plasma membrane"/>
    <property type="evidence" value="ECO:0007669"/>
    <property type="project" value="UniProtKB-SubCell"/>
</dbReference>
<evidence type="ECO:0000259" key="10">
    <source>
        <dbReference type="Pfam" id="PF10502"/>
    </source>
</evidence>
<dbReference type="InterPro" id="IPR019533">
    <property type="entry name" value="Peptidase_S26"/>
</dbReference>
<dbReference type="SUPFAM" id="SSF51306">
    <property type="entry name" value="LexA/Signal peptidase"/>
    <property type="match status" value="1"/>
</dbReference>
<evidence type="ECO:0000256" key="4">
    <source>
        <dbReference type="ARBA" id="ARBA00013208"/>
    </source>
</evidence>
<evidence type="ECO:0000256" key="6">
    <source>
        <dbReference type="ARBA" id="ARBA00022801"/>
    </source>
</evidence>
<dbReference type="Proteomes" id="UP000222056">
    <property type="component" value="Unassembled WGS sequence"/>
</dbReference>
<comment type="similarity">
    <text evidence="3 9">Belongs to the peptidase S26 family.</text>
</comment>
<organism evidence="11 12">
    <name type="scientific">Thermoleophilum album</name>
    <dbReference type="NCBI Taxonomy" id="29539"/>
    <lineage>
        <taxon>Bacteria</taxon>
        <taxon>Bacillati</taxon>
        <taxon>Actinomycetota</taxon>
        <taxon>Thermoleophilia</taxon>
        <taxon>Thermoleophilales</taxon>
        <taxon>Thermoleophilaceae</taxon>
        <taxon>Thermoleophilum</taxon>
    </lineage>
</organism>
<reference evidence="12" key="1">
    <citation type="submission" date="2016-10" db="EMBL/GenBank/DDBJ databases">
        <authorList>
            <person name="Varghese N."/>
            <person name="Submissions S."/>
        </authorList>
    </citation>
    <scope>NUCLEOTIDE SEQUENCE [LARGE SCALE GENOMIC DNA]</scope>
    <source>
        <strain evidence="12">ATCC 35263</strain>
    </source>
</reference>
<evidence type="ECO:0000256" key="8">
    <source>
        <dbReference type="RuleBase" id="RU003993"/>
    </source>
</evidence>
<dbReference type="GO" id="GO:0006465">
    <property type="term" value="P:signal peptide processing"/>
    <property type="evidence" value="ECO:0007669"/>
    <property type="project" value="InterPro"/>
</dbReference>
<dbReference type="InterPro" id="IPR019758">
    <property type="entry name" value="Pept_S26A_signal_pept_1_CS"/>
</dbReference>
<comment type="catalytic activity">
    <reaction evidence="1 8">
        <text>Cleavage of hydrophobic, N-terminal signal or leader sequences from secreted and periplasmic proteins.</text>
        <dbReference type="EC" id="3.4.21.89"/>
    </reaction>
</comment>
<feature type="active site" evidence="7">
    <location>
        <position position="49"/>
    </location>
</feature>
<proteinExistence type="inferred from homology"/>
<keyword evidence="8" id="KW-0472">Membrane</keyword>
<dbReference type="InterPro" id="IPR036286">
    <property type="entry name" value="LexA/Signal_pep-like_sf"/>
</dbReference>
<evidence type="ECO:0000256" key="9">
    <source>
        <dbReference type="RuleBase" id="RU362042"/>
    </source>
</evidence>
<dbReference type="GO" id="GO:0009003">
    <property type="term" value="F:signal peptidase activity"/>
    <property type="evidence" value="ECO:0007669"/>
    <property type="project" value="UniProtKB-EC"/>
</dbReference>
<evidence type="ECO:0000256" key="3">
    <source>
        <dbReference type="ARBA" id="ARBA00009370"/>
    </source>
</evidence>
<dbReference type="EMBL" id="FNWJ01000002">
    <property type="protein sequence ID" value="SEH15124.1"/>
    <property type="molecule type" value="Genomic_DNA"/>
</dbReference>